<evidence type="ECO:0000256" key="2">
    <source>
        <dbReference type="ARBA" id="ARBA00008814"/>
    </source>
</evidence>
<dbReference type="InterPro" id="IPR002491">
    <property type="entry name" value="ABC_transptr_periplasmic_BD"/>
</dbReference>
<dbReference type="Pfam" id="PF12833">
    <property type="entry name" value="HTH_18"/>
    <property type="match status" value="1"/>
</dbReference>
<feature type="domain" description="Fe/B12 periplasmic-binding" evidence="10">
    <location>
        <begin position="355"/>
        <end position="612"/>
    </location>
</feature>
<dbReference type="Proteomes" id="UP000215596">
    <property type="component" value="Unassembled WGS sequence"/>
</dbReference>
<comment type="similarity">
    <text evidence="2">Belongs to the bacterial solute-binding protein 8 family.</text>
</comment>
<evidence type="ECO:0000259" key="9">
    <source>
        <dbReference type="PROSITE" id="PS01124"/>
    </source>
</evidence>
<keyword evidence="4" id="KW-0732">Signal</keyword>
<feature type="region of interest" description="Disordered" evidence="8">
    <location>
        <begin position="270"/>
        <end position="298"/>
    </location>
</feature>
<evidence type="ECO:0000256" key="8">
    <source>
        <dbReference type="SAM" id="MobiDB-lite"/>
    </source>
</evidence>
<dbReference type="AlphaFoldDB" id="A0A268EVD3"/>
<name>A0A268EVD3_9BACL</name>
<evidence type="ECO:0000313" key="11">
    <source>
        <dbReference type="EMBL" id="PAD77044.1"/>
    </source>
</evidence>
<protein>
    <submittedName>
        <fullName evidence="11">AraC family transcriptional regulator</fullName>
    </submittedName>
</protein>
<dbReference type="InterPro" id="IPR051313">
    <property type="entry name" value="Bact_iron-sidero_bind"/>
</dbReference>
<dbReference type="RefSeq" id="WP_095265235.1">
    <property type="nucleotide sequence ID" value="NZ_NPBY01000032.1"/>
</dbReference>
<keyword evidence="7" id="KW-0804">Transcription</keyword>
<dbReference type="GO" id="GO:0043565">
    <property type="term" value="F:sequence-specific DNA binding"/>
    <property type="evidence" value="ECO:0007669"/>
    <property type="project" value="InterPro"/>
</dbReference>
<dbReference type="SUPFAM" id="SSF46689">
    <property type="entry name" value="Homeodomain-like"/>
    <property type="match status" value="2"/>
</dbReference>
<dbReference type="OrthoDB" id="152124at2"/>
<comment type="subcellular location">
    <subcellularLocation>
        <location evidence="1">Cell envelope</location>
    </subcellularLocation>
</comment>
<dbReference type="InterPro" id="IPR020449">
    <property type="entry name" value="Tscrpt_reg_AraC-type_HTH"/>
</dbReference>
<dbReference type="GO" id="GO:0003700">
    <property type="term" value="F:DNA-binding transcription factor activity"/>
    <property type="evidence" value="ECO:0007669"/>
    <property type="project" value="InterPro"/>
</dbReference>
<evidence type="ECO:0000256" key="5">
    <source>
        <dbReference type="ARBA" id="ARBA00023015"/>
    </source>
</evidence>
<comment type="caution">
    <text evidence="11">The sequence shown here is derived from an EMBL/GenBank/DDBJ whole genome shotgun (WGS) entry which is preliminary data.</text>
</comment>
<organism evidence="11 12">
    <name type="scientific">Paenibacillus campinasensis</name>
    <dbReference type="NCBI Taxonomy" id="66347"/>
    <lineage>
        <taxon>Bacteria</taxon>
        <taxon>Bacillati</taxon>
        <taxon>Bacillota</taxon>
        <taxon>Bacilli</taxon>
        <taxon>Bacillales</taxon>
        <taxon>Paenibacillaceae</taxon>
        <taxon>Paenibacillus</taxon>
    </lineage>
</organism>
<reference evidence="11 12" key="1">
    <citation type="submission" date="2017-07" db="EMBL/GenBank/DDBJ databases">
        <title>Isolation and whole genome analysis of endospore-forming bacteria from heroin.</title>
        <authorList>
            <person name="Kalinowski J."/>
            <person name="Ahrens B."/>
            <person name="Al-Dilaimi A."/>
            <person name="Winkler A."/>
            <person name="Wibberg D."/>
            <person name="Schleenbecker U."/>
            <person name="Ruckert C."/>
            <person name="Wolfel R."/>
            <person name="Grass G."/>
        </authorList>
    </citation>
    <scope>NUCLEOTIDE SEQUENCE [LARGE SCALE GENOMIC DNA]</scope>
    <source>
        <strain evidence="11 12">7537-G1</strain>
    </source>
</reference>
<dbReference type="GO" id="GO:0030288">
    <property type="term" value="C:outer membrane-bounded periplasmic space"/>
    <property type="evidence" value="ECO:0007669"/>
    <property type="project" value="TreeGrafter"/>
</dbReference>
<proteinExistence type="inferred from homology"/>
<evidence type="ECO:0000313" key="12">
    <source>
        <dbReference type="Proteomes" id="UP000215596"/>
    </source>
</evidence>
<gene>
    <name evidence="11" type="ORF">CHH67_11050</name>
</gene>
<evidence type="ECO:0000259" key="10">
    <source>
        <dbReference type="PROSITE" id="PS50983"/>
    </source>
</evidence>
<dbReference type="InterPro" id="IPR009057">
    <property type="entry name" value="Homeodomain-like_sf"/>
</dbReference>
<dbReference type="PRINTS" id="PR00032">
    <property type="entry name" value="HTHARAC"/>
</dbReference>
<keyword evidence="5" id="KW-0805">Transcription regulation</keyword>
<dbReference type="Gene3D" id="1.10.10.60">
    <property type="entry name" value="Homeodomain-like"/>
    <property type="match status" value="2"/>
</dbReference>
<dbReference type="InterPro" id="IPR018062">
    <property type="entry name" value="HTH_AraC-typ_CS"/>
</dbReference>
<dbReference type="GO" id="GO:1901678">
    <property type="term" value="P:iron coordination entity transport"/>
    <property type="evidence" value="ECO:0007669"/>
    <property type="project" value="UniProtKB-ARBA"/>
</dbReference>
<sequence length="612" mass="68748">MSVRDLMLLWTYASFDVVDIRPGHVKPEDRLEYRAPTSLFLVTTGGAARIKASKIDYSSQQAPVAHIAKGEHLHIQSTPAGYEYIMIMYKAQLPHPVPGEMDDPQRAVEQFRASYTAPAEAGIACRSMACEMENLWKQAHPLLRLKVKQQVYAFIHLLLKEMEGQAEAGRRDEDAIDAAVRHMEANYSKPWTLASLAEDLGTNTRQLQRGFKARFGHSPLEHLISIRIAKAKQLLEHSERTISQIAEEVGYPDSYYFSRLFKKYTGISPRSYRQSRNQHRPSLPEDCRISPTSPSHSDIVSAGEGRYDQRENATQAFRALLSLTLLCTGGLVEIDGHLRVPHLRGTLELARRPRRIAVLDNQYADQLLALGVEPVGSVVCTVETGGLPANLALSLGRMARLGTKEQPDLRRLAALEPDLVLCTSFQEHCYTEISGIAPAMMLDRNEDWRLSLLRLGELLGLKWKALQIIDAYNAQLSRLRRRLEDGGSTPTVALIRPRDGSIRLHTGRHRTARLLYSELGLSAPRLAANHTGTSSMIPLEALSELRADRLFVLTDNTNREQTRQYEMNPLWNDVDAVHSGKVRHFDTALWIGYYGPIAMSRVVEEIAEALLQ</sequence>
<accession>A0A268EVD3</accession>
<dbReference type="InterPro" id="IPR018060">
    <property type="entry name" value="HTH_AraC"/>
</dbReference>
<evidence type="ECO:0000256" key="6">
    <source>
        <dbReference type="ARBA" id="ARBA00023125"/>
    </source>
</evidence>
<evidence type="ECO:0000256" key="3">
    <source>
        <dbReference type="ARBA" id="ARBA00022448"/>
    </source>
</evidence>
<dbReference type="PROSITE" id="PS00041">
    <property type="entry name" value="HTH_ARAC_FAMILY_1"/>
    <property type="match status" value="1"/>
</dbReference>
<dbReference type="PROSITE" id="PS50983">
    <property type="entry name" value="FE_B12_PBP"/>
    <property type="match status" value="1"/>
</dbReference>
<evidence type="ECO:0000256" key="4">
    <source>
        <dbReference type="ARBA" id="ARBA00022729"/>
    </source>
</evidence>
<dbReference type="SMART" id="SM00342">
    <property type="entry name" value="HTH_ARAC"/>
    <property type="match status" value="1"/>
</dbReference>
<keyword evidence="3" id="KW-0813">Transport</keyword>
<dbReference type="Gene3D" id="3.40.50.1980">
    <property type="entry name" value="Nitrogenase molybdenum iron protein domain"/>
    <property type="match status" value="2"/>
</dbReference>
<dbReference type="Pfam" id="PF01497">
    <property type="entry name" value="Peripla_BP_2"/>
    <property type="match status" value="1"/>
</dbReference>
<dbReference type="SUPFAM" id="SSF53807">
    <property type="entry name" value="Helical backbone' metal receptor"/>
    <property type="match status" value="1"/>
</dbReference>
<dbReference type="PANTHER" id="PTHR30532">
    <property type="entry name" value="IRON III DICITRATE-BINDING PERIPLASMIC PROTEIN"/>
    <property type="match status" value="1"/>
</dbReference>
<evidence type="ECO:0000256" key="1">
    <source>
        <dbReference type="ARBA" id="ARBA00004196"/>
    </source>
</evidence>
<keyword evidence="6" id="KW-0238">DNA-binding</keyword>
<dbReference type="PANTHER" id="PTHR30532:SF1">
    <property type="entry name" value="IRON(3+)-HYDROXAMATE-BINDING PROTEIN FHUD"/>
    <property type="match status" value="1"/>
</dbReference>
<dbReference type="PROSITE" id="PS01124">
    <property type="entry name" value="HTH_ARAC_FAMILY_2"/>
    <property type="match status" value="1"/>
</dbReference>
<dbReference type="EMBL" id="NPBY01000032">
    <property type="protein sequence ID" value="PAD77044.1"/>
    <property type="molecule type" value="Genomic_DNA"/>
</dbReference>
<evidence type="ECO:0000256" key="7">
    <source>
        <dbReference type="ARBA" id="ARBA00023163"/>
    </source>
</evidence>
<feature type="domain" description="HTH araC/xylS-type" evidence="9">
    <location>
        <begin position="177"/>
        <end position="275"/>
    </location>
</feature>